<evidence type="ECO:0000313" key="2">
    <source>
        <dbReference type="EMBL" id="KXT03520.1"/>
    </source>
</evidence>
<keyword evidence="3" id="KW-1185">Reference proteome</keyword>
<dbReference type="OrthoDB" id="10590486at2759"/>
<evidence type="ECO:0000313" key="3">
    <source>
        <dbReference type="Proteomes" id="UP000070133"/>
    </source>
</evidence>
<proteinExistence type="predicted"/>
<sequence length="188" mass="19648">MTTKTSGLKRNHEDDEDGEGPASKRLAHHGHDSFSSFGNLWSKPATFSLFVGPKALGHGRATGSLPSGLPRKPFGGNIGCFAKKEIFGVTSPLSMAGAAPVCAPATSSLPDPSNRFCSPGVTTAIYRGPNAANLSDTSESQSPRERGGRAAHSWKSAPKELAVRQDSTEAVTSKLATSRPVFGKRSPS</sequence>
<dbReference type="EMBL" id="LFZN01000030">
    <property type="protein sequence ID" value="KXT03520.1"/>
    <property type="molecule type" value="Genomic_DNA"/>
</dbReference>
<evidence type="ECO:0000256" key="1">
    <source>
        <dbReference type="SAM" id="MobiDB-lite"/>
    </source>
</evidence>
<feature type="compositionally biased region" description="Polar residues" evidence="1">
    <location>
        <begin position="132"/>
        <end position="141"/>
    </location>
</feature>
<feature type="region of interest" description="Disordered" evidence="1">
    <location>
        <begin position="1"/>
        <end position="30"/>
    </location>
</feature>
<dbReference type="AlphaFoldDB" id="A0A139HM52"/>
<feature type="region of interest" description="Disordered" evidence="1">
    <location>
        <begin position="128"/>
        <end position="188"/>
    </location>
</feature>
<name>A0A139HM52_9PEZI</name>
<feature type="compositionally biased region" description="Basic and acidic residues" evidence="1">
    <location>
        <begin position="157"/>
        <end position="167"/>
    </location>
</feature>
<accession>A0A139HM52</accession>
<comment type="caution">
    <text evidence="2">The sequence shown here is derived from an EMBL/GenBank/DDBJ whole genome shotgun (WGS) entry which is preliminary data.</text>
</comment>
<reference evidence="2 3" key="1">
    <citation type="submission" date="2015-07" db="EMBL/GenBank/DDBJ databases">
        <title>Comparative genomics of the Sigatoka disease complex on banana suggests a link between parallel evolutionary changes in Pseudocercospora fijiensis and Pseudocercospora eumusae and increased virulence on the banana host.</title>
        <authorList>
            <person name="Chang T.-C."/>
            <person name="Salvucci A."/>
            <person name="Crous P.W."/>
            <person name="Stergiopoulos I."/>
        </authorList>
    </citation>
    <scope>NUCLEOTIDE SEQUENCE [LARGE SCALE GENOMIC DNA]</scope>
    <source>
        <strain evidence="2 3">CBS 114824</strain>
    </source>
</reference>
<protein>
    <submittedName>
        <fullName evidence="2">Uncharacterized protein</fullName>
    </submittedName>
</protein>
<gene>
    <name evidence="2" type="ORF">AC578_1623</name>
</gene>
<organism evidence="2 3">
    <name type="scientific">Pseudocercospora eumusae</name>
    <dbReference type="NCBI Taxonomy" id="321146"/>
    <lineage>
        <taxon>Eukaryota</taxon>
        <taxon>Fungi</taxon>
        <taxon>Dikarya</taxon>
        <taxon>Ascomycota</taxon>
        <taxon>Pezizomycotina</taxon>
        <taxon>Dothideomycetes</taxon>
        <taxon>Dothideomycetidae</taxon>
        <taxon>Mycosphaerellales</taxon>
        <taxon>Mycosphaerellaceae</taxon>
        <taxon>Pseudocercospora</taxon>
    </lineage>
</organism>
<dbReference type="Proteomes" id="UP000070133">
    <property type="component" value="Unassembled WGS sequence"/>
</dbReference>